<keyword evidence="2" id="KW-1185">Reference proteome</keyword>
<proteinExistence type="predicted"/>
<dbReference type="KEGG" id="mou:OU421_10605"/>
<name>A0A9X9S301_METOG</name>
<gene>
    <name evidence="1" type="ORF">OU421_10605</name>
</gene>
<dbReference type="AlphaFoldDB" id="A0A9X9S301"/>
<sequence length="178" mass="20167">MTAIPTGTFFCGMNSHTAIDPHRFISRFFETSMRLMSSLICIGKTRETGFREVENRNSRTRITMMCHLCMKNINKHRNHQSSGSPIRLYDCANLWIYRQKSLFRVYADEFASGTGTDEASGCTDCAVFFTDNDAFCERSVVNPTGMMDSPIAIHGKNHFYDGRGIVHPATERGHSHVQ</sequence>
<accession>A0A9X9S301</accession>
<evidence type="ECO:0000313" key="1">
    <source>
        <dbReference type="EMBL" id="WAI00858.1"/>
    </source>
</evidence>
<dbReference type="Proteomes" id="UP001163096">
    <property type="component" value="Chromosome"/>
</dbReference>
<evidence type="ECO:0000313" key="2">
    <source>
        <dbReference type="Proteomes" id="UP001163096"/>
    </source>
</evidence>
<dbReference type="EMBL" id="CP113361">
    <property type="protein sequence ID" value="WAI00858.1"/>
    <property type="molecule type" value="Genomic_DNA"/>
</dbReference>
<reference evidence="1" key="1">
    <citation type="submission" date="2022-11" db="EMBL/GenBank/DDBJ databases">
        <title>Complete genome sequence of Methanogenium organophilum DSM 3596.</title>
        <authorList>
            <person name="Chen S.-C."/>
            <person name="Lai S.-J."/>
            <person name="You Y.-T."/>
        </authorList>
    </citation>
    <scope>NUCLEOTIDE SEQUENCE</scope>
    <source>
        <strain evidence="1">DSM 3596</strain>
    </source>
</reference>
<organism evidence="1 2">
    <name type="scientific">Methanogenium organophilum</name>
    <dbReference type="NCBI Taxonomy" id="2199"/>
    <lineage>
        <taxon>Archaea</taxon>
        <taxon>Methanobacteriati</taxon>
        <taxon>Methanobacteriota</taxon>
        <taxon>Stenosarchaea group</taxon>
        <taxon>Methanomicrobia</taxon>
        <taxon>Methanomicrobiales</taxon>
        <taxon>Methanomicrobiaceae</taxon>
        <taxon>Methanogenium</taxon>
    </lineage>
</organism>
<dbReference type="GeneID" id="76835557"/>
<protein>
    <submittedName>
        <fullName evidence="1">Uncharacterized protein</fullName>
    </submittedName>
</protein>
<dbReference type="RefSeq" id="WP_268186063.1">
    <property type="nucleotide sequence ID" value="NZ_CP113361.1"/>
</dbReference>